<evidence type="ECO:0000256" key="1">
    <source>
        <dbReference type="SAM" id="Phobius"/>
    </source>
</evidence>
<dbReference type="Proteomes" id="UP000036471">
    <property type="component" value="Unassembled WGS sequence"/>
</dbReference>
<name>A0ABR5H2U2_9HYPH</name>
<accession>A0ABR5H2U2</accession>
<keyword evidence="1" id="KW-0472">Membrane</keyword>
<protein>
    <submittedName>
        <fullName evidence="2">Uncharacterized protein</fullName>
    </submittedName>
</protein>
<evidence type="ECO:0000313" key="3">
    <source>
        <dbReference type="Proteomes" id="UP000036471"/>
    </source>
</evidence>
<keyword evidence="3" id="KW-1185">Reference proteome</keyword>
<comment type="caution">
    <text evidence="2">The sequence shown here is derived from an EMBL/GenBank/DDBJ whole genome shotgun (WGS) entry which is preliminary data.</text>
</comment>
<keyword evidence="1" id="KW-0812">Transmembrane</keyword>
<keyword evidence="1" id="KW-1133">Transmembrane helix</keyword>
<feature type="transmembrane region" description="Helical" evidence="1">
    <location>
        <begin position="119"/>
        <end position="139"/>
    </location>
</feature>
<organism evidence="2 3">
    <name type="scientific">Methylobacterium indicum</name>
    <dbReference type="NCBI Taxonomy" id="1775910"/>
    <lineage>
        <taxon>Bacteria</taxon>
        <taxon>Pseudomonadati</taxon>
        <taxon>Pseudomonadota</taxon>
        <taxon>Alphaproteobacteria</taxon>
        <taxon>Hyphomicrobiales</taxon>
        <taxon>Methylobacteriaceae</taxon>
        <taxon>Methylobacterium</taxon>
    </lineage>
</organism>
<dbReference type="EMBL" id="JTHG01000214">
    <property type="protein sequence ID" value="KMO17745.1"/>
    <property type="molecule type" value="Genomic_DNA"/>
</dbReference>
<sequence length="173" mass="18864">MGILTFLAGRLARRVGPEHKTFAAMSGTVLGGTHATCPACRRGRLMNDPESPALRRCDDPACGATFTLAEMGRTFALEGIDARDLARDARRQAWSLFLAAVVIGCLAAAWAVYAHSWLTLLGALLLCIVVLASALVQRYRAWQLDQKRMFEARAPIGAFVAAELHELLGRERQ</sequence>
<reference evidence="2 3" key="1">
    <citation type="submission" date="2014-11" db="EMBL/GenBank/DDBJ databases">
        <title>Comparative genomics of Methylobacterium species.</title>
        <authorList>
            <person name="Chaudhry V."/>
            <person name="Patil P.B."/>
        </authorList>
    </citation>
    <scope>NUCLEOTIDE SEQUENCE [LARGE SCALE GENOMIC DNA]</scope>
    <source>
        <strain evidence="2 3">SE3.6</strain>
    </source>
</reference>
<proteinExistence type="predicted"/>
<feature type="transmembrane region" description="Helical" evidence="1">
    <location>
        <begin position="93"/>
        <end position="113"/>
    </location>
</feature>
<evidence type="ECO:0000313" key="2">
    <source>
        <dbReference type="EMBL" id="KMO17745.1"/>
    </source>
</evidence>
<gene>
    <name evidence="2" type="ORF">QR79_21275</name>
</gene>